<accession>Q2R996</accession>
<dbReference type="AlphaFoldDB" id="Q2R996"/>
<organism evidence="2 3">
    <name type="scientific">Oryza sativa subsp. japonica</name>
    <name type="common">Rice</name>
    <dbReference type="NCBI Taxonomy" id="39947"/>
    <lineage>
        <taxon>Eukaryota</taxon>
        <taxon>Viridiplantae</taxon>
        <taxon>Streptophyta</taxon>
        <taxon>Embryophyta</taxon>
        <taxon>Tracheophyta</taxon>
        <taxon>Spermatophyta</taxon>
        <taxon>Magnoliopsida</taxon>
        <taxon>Liliopsida</taxon>
        <taxon>Poales</taxon>
        <taxon>Poaceae</taxon>
        <taxon>BOP clade</taxon>
        <taxon>Oryzoideae</taxon>
        <taxon>Oryzeae</taxon>
        <taxon>Oryzinae</taxon>
        <taxon>Oryza</taxon>
        <taxon>Oryza sativa</taxon>
    </lineage>
</organism>
<dbReference type="Pfam" id="PF07727">
    <property type="entry name" value="RVT_2"/>
    <property type="match status" value="1"/>
</dbReference>
<evidence type="ECO:0000313" key="2">
    <source>
        <dbReference type="EMBL" id="AAX96392.1"/>
    </source>
</evidence>
<protein>
    <submittedName>
        <fullName evidence="2">Retrotransposon protein, putative, Ty1-copia sub-class</fullName>
    </submittedName>
</protein>
<name>Q2R996_ORYSJ</name>
<sequence>MGIYVQYLSSSIIEYLEPLTGNLLTARYADCIFNEEHFLALGGEFKYHTKCLEINWDALDTLKEDPRTTESELQVKRIIDFQVLDGIPIPNEDAKRKMYCVKLKRSLYGLKQSGIMWYNRLSEYLLQKGNSNNDDCPCIFIKRSSTGFCIISVYVDDLNIIGNTQDINEARHNLKAEFEMKDLGKTRFCLGLQIEHLHSGFLVRQSAYVQKLLEKFNMNKAYPNKTPIVVRSLCKEKDIFRPREEGEEILGPEYPYLSLIGALMYFANSTRPNIAFAKTADPSLVGYTVAGYIYDPHNTISQTGFVFLHGGTAISWKSSKQTLVATSTNHSEIIALFEASRECVWLRRMINHIEQSCGIGSTESPTIIYEDNAACITQMQTGYIKSNSTKHIASKLFYPHELQQSGEINILQTKSYDNLADLFTKSLPTSSFERCVKGIGMRLLRDLQASGGDSLNDGPC</sequence>
<dbReference type="InterPro" id="IPR043502">
    <property type="entry name" value="DNA/RNA_pol_sf"/>
</dbReference>
<dbReference type="PANTHER" id="PTHR11439">
    <property type="entry name" value="GAG-POL-RELATED RETROTRANSPOSON"/>
    <property type="match status" value="1"/>
</dbReference>
<proteinExistence type="predicted"/>
<evidence type="ECO:0000313" key="3">
    <source>
        <dbReference type="Proteomes" id="UP000000763"/>
    </source>
</evidence>
<reference evidence="3" key="2">
    <citation type="journal article" date="2008" name="Nucleic Acids Res.">
        <title>The rice annotation project database (RAP-DB): 2008 update.</title>
        <authorList>
            <consortium name="The rice annotation project (RAP)"/>
        </authorList>
    </citation>
    <scope>GENOME REANNOTATION</scope>
    <source>
        <strain evidence="3">cv. Nipponbare</strain>
    </source>
</reference>
<dbReference type="InterPro" id="IPR013103">
    <property type="entry name" value="RVT_2"/>
</dbReference>
<dbReference type="CDD" id="cd09272">
    <property type="entry name" value="RNase_HI_RT_Ty1"/>
    <property type="match status" value="1"/>
</dbReference>
<dbReference type="Proteomes" id="UP000000763">
    <property type="component" value="Chromosome 11"/>
</dbReference>
<feature type="domain" description="Reverse transcriptase Ty1/copia-type" evidence="1">
    <location>
        <begin position="96"/>
        <end position="229"/>
    </location>
</feature>
<dbReference type="PANTHER" id="PTHR11439:SF486">
    <property type="entry name" value="RLK (RECEPTOR-LIKE KINASE) PROTEIN, PUTATIVE-RELATED"/>
    <property type="match status" value="1"/>
</dbReference>
<reference evidence="3" key="1">
    <citation type="journal article" date="2005" name="Nature">
        <title>The map-based sequence of the rice genome.</title>
        <authorList>
            <consortium name="International rice genome sequencing project (IRGSP)"/>
            <person name="Matsumoto T."/>
            <person name="Wu J."/>
            <person name="Kanamori H."/>
            <person name="Katayose Y."/>
            <person name="Fujisawa M."/>
            <person name="Namiki N."/>
            <person name="Mizuno H."/>
            <person name="Yamamoto K."/>
            <person name="Antonio B.A."/>
            <person name="Baba T."/>
            <person name="Sakata K."/>
            <person name="Nagamura Y."/>
            <person name="Aoki H."/>
            <person name="Arikawa K."/>
            <person name="Arita K."/>
            <person name="Bito T."/>
            <person name="Chiden Y."/>
            <person name="Fujitsuka N."/>
            <person name="Fukunaka R."/>
            <person name="Hamada M."/>
            <person name="Harada C."/>
            <person name="Hayashi A."/>
            <person name="Hijishita S."/>
            <person name="Honda M."/>
            <person name="Hosokawa S."/>
            <person name="Ichikawa Y."/>
            <person name="Idonuma A."/>
            <person name="Iijima M."/>
            <person name="Ikeda M."/>
            <person name="Ikeno M."/>
            <person name="Ito K."/>
            <person name="Ito S."/>
            <person name="Ito T."/>
            <person name="Ito Y."/>
            <person name="Ito Y."/>
            <person name="Iwabuchi A."/>
            <person name="Kamiya K."/>
            <person name="Karasawa W."/>
            <person name="Kurita K."/>
            <person name="Katagiri S."/>
            <person name="Kikuta A."/>
            <person name="Kobayashi H."/>
            <person name="Kobayashi N."/>
            <person name="Machita K."/>
            <person name="Maehara T."/>
            <person name="Masukawa M."/>
            <person name="Mizubayashi T."/>
            <person name="Mukai Y."/>
            <person name="Nagasaki H."/>
            <person name="Nagata Y."/>
            <person name="Naito S."/>
            <person name="Nakashima M."/>
            <person name="Nakama Y."/>
            <person name="Nakamichi Y."/>
            <person name="Nakamura M."/>
            <person name="Meguro A."/>
            <person name="Negishi M."/>
            <person name="Ohta I."/>
            <person name="Ohta T."/>
            <person name="Okamoto M."/>
            <person name="Ono N."/>
            <person name="Saji S."/>
            <person name="Sakaguchi M."/>
            <person name="Sakai K."/>
            <person name="Shibata M."/>
            <person name="Shimokawa T."/>
            <person name="Song J."/>
            <person name="Takazaki Y."/>
            <person name="Terasawa K."/>
            <person name="Tsugane M."/>
            <person name="Tsuji K."/>
            <person name="Ueda S."/>
            <person name="Waki K."/>
            <person name="Yamagata H."/>
            <person name="Yamamoto M."/>
            <person name="Yamamoto S."/>
            <person name="Yamane H."/>
            <person name="Yoshiki S."/>
            <person name="Yoshihara R."/>
            <person name="Yukawa K."/>
            <person name="Zhong H."/>
            <person name="Yano M."/>
            <person name="Yuan Q."/>
            <person name="Ouyang S."/>
            <person name="Liu J."/>
            <person name="Jones K.M."/>
            <person name="Gansberger K."/>
            <person name="Moffat K."/>
            <person name="Hill J."/>
            <person name="Bera J."/>
            <person name="Fadrosh D."/>
            <person name="Jin S."/>
            <person name="Johri S."/>
            <person name="Kim M."/>
            <person name="Overton L."/>
            <person name="Reardon M."/>
            <person name="Tsitrin T."/>
            <person name="Vuong H."/>
            <person name="Weaver B."/>
            <person name="Ciecko A."/>
            <person name="Tallon L."/>
            <person name="Jackson J."/>
            <person name="Pai G."/>
            <person name="Aken S.V."/>
            <person name="Utterback T."/>
            <person name="Reidmuller S."/>
            <person name="Feldblyum T."/>
            <person name="Hsiao J."/>
            <person name="Zismann V."/>
            <person name="Iobst S."/>
            <person name="de Vazeille A.R."/>
            <person name="Buell C.R."/>
            <person name="Ying K."/>
            <person name="Li Y."/>
            <person name="Lu T."/>
            <person name="Huang Y."/>
            <person name="Zhao Q."/>
            <person name="Feng Q."/>
            <person name="Zhang L."/>
            <person name="Zhu J."/>
            <person name="Weng Q."/>
            <person name="Mu J."/>
            <person name="Lu Y."/>
            <person name="Fan D."/>
            <person name="Liu Y."/>
            <person name="Guan J."/>
            <person name="Zhang Y."/>
            <person name="Yu S."/>
            <person name="Liu X."/>
            <person name="Zhang Y."/>
            <person name="Hong G."/>
            <person name="Han B."/>
            <person name="Choisne N."/>
            <person name="Demange N."/>
            <person name="Orjeda G."/>
            <person name="Samain S."/>
            <person name="Cattolico L."/>
            <person name="Pelletier E."/>
            <person name="Couloux A."/>
            <person name="Segurens B."/>
            <person name="Wincker P."/>
            <person name="D'Hont A."/>
            <person name="Scarpelli C."/>
            <person name="Weissenbach J."/>
            <person name="Salanoubat M."/>
            <person name="Quetier F."/>
            <person name="Yu Y."/>
            <person name="Kim H.R."/>
            <person name="Rambo T."/>
            <person name="Currie J."/>
            <person name="Collura K."/>
            <person name="Luo M."/>
            <person name="Yang T."/>
            <person name="Ammiraju J.S.S."/>
            <person name="Engler F."/>
            <person name="Soderlund C."/>
            <person name="Wing R.A."/>
            <person name="Palmer L.E."/>
            <person name="de la Bastide M."/>
            <person name="Spiegel L."/>
            <person name="Nascimento L."/>
            <person name="Zutavern T."/>
            <person name="O'Shaughnessy A."/>
            <person name="Dike S."/>
            <person name="Dedhia N."/>
            <person name="Preston R."/>
            <person name="Balija V."/>
            <person name="McCombie W.R."/>
            <person name="Chow T."/>
            <person name="Chen H."/>
            <person name="Chung M."/>
            <person name="Chen C."/>
            <person name="Shaw J."/>
            <person name="Wu H."/>
            <person name="Hsiao K."/>
            <person name="Chao Y."/>
            <person name="Chu M."/>
            <person name="Cheng C."/>
            <person name="Hour A."/>
            <person name="Lee P."/>
            <person name="Lin S."/>
            <person name="Lin Y."/>
            <person name="Liou J."/>
            <person name="Liu S."/>
            <person name="Hsing Y."/>
            <person name="Raghuvanshi S."/>
            <person name="Mohanty A."/>
            <person name="Bharti A.K."/>
            <person name="Gaur A."/>
            <person name="Gupta V."/>
            <person name="Kumar D."/>
            <person name="Ravi V."/>
            <person name="Vij S."/>
            <person name="Kapur A."/>
            <person name="Khurana P."/>
            <person name="Khurana P."/>
            <person name="Khurana J.P."/>
            <person name="Tyagi A.K."/>
            <person name="Gaikwad K."/>
            <person name="Singh A."/>
            <person name="Dalal V."/>
            <person name="Srivastava S."/>
            <person name="Dixit A."/>
            <person name="Pal A.K."/>
            <person name="Ghazi I.A."/>
            <person name="Yadav M."/>
            <person name="Pandit A."/>
            <person name="Bhargava A."/>
            <person name="Sureshbabu K."/>
            <person name="Batra K."/>
            <person name="Sharma T.R."/>
            <person name="Mohapatra T."/>
            <person name="Singh N.K."/>
            <person name="Messing J."/>
            <person name="Nelson A.B."/>
            <person name="Fuks G."/>
            <person name="Kavchok S."/>
            <person name="Keizer G."/>
            <person name="Linton E."/>
            <person name="Llaca V."/>
            <person name="Song R."/>
            <person name="Tanyolac B."/>
            <person name="Young S."/>
            <person name="Ho-Il K."/>
            <person name="Hahn J.H."/>
            <person name="Sangsakoo G."/>
            <person name="Vanavichit A."/>
            <person name="de Mattos Luiz.A.T."/>
            <person name="Zimmer P.D."/>
            <person name="Malone G."/>
            <person name="Dellagostin O."/>
            <person name="de Oliveira A.C."/>
            <person name="Bevan M."/>
            <person name="Bancroft I."/>
            <person name="Minx P."/>
            <person name="Cordum H."/>
            <person name="Wilson R."/>
            <person name="Cheng Z."/>
            <person name="Jin W."/>
            <person name="Jiang J."/>
            <person name="Leong S.A."/>
            <person name="Iwama H."/>
            <person name="Gojobori T."/>
            <person name="Itoh T."/>
            <person name="Niimura Y."/>
            <person name="Fujii Y."/>
            <person name="Habara T."/>
            <person name="Sakai H."/>
            <person name="Sato Y."/>
            <person name="Wilson G."/>
            <person name="Kumar K."/>
            <person name="McCouch S."/>
            <person name="Juretic N."/>
            <person name="Hoen D."/>
            <person name="Wright S."/>
            <person name="Bruskiewich R."/>
            <person name="Bureau T."/>
            <person name="Miyao A."/>
            <person name="Hirochika H."/>
            <person name="Nishikawa T."/>
            <person name="Kadowaki K."/>
            <person name="Sugiura M."/>
            <person name="Burr B."/>
            <person name="Sasaki T."/>
        </authorList>
    </citation>
    <scope>NUCLEOTIDE SEQUENCE [LARGE SCALE GENOMIC DNA]</scope>
    <source>
        <strain evidence="3">cv. Nipponbare</strain>
    </source>
</reference>
<dbReference type="EMBL" id="AC145323">
    <property type="protein sequence ID" value="AAX96392.1"/>
    <property type="molecule type" value="Genomic_DNA"/>
</dbReference>
<dbReference type="SUPFAM" id="SSF56672">
    <property type="entry name" value="DNA/RNA polymerases"/>
    <property type="match status" value="1"/>
</dbReference>
<evidence type="ECO:0000259" key="1">
    <source>
        <dbReference type="Pfam" id="PF07727"/>
    </source>
</evidence>